<evidence type="ECO:0000313" key="3">
    <source>
        <dbReference type="Proteomes" id="UP000030832"/>
    </source>
</evidence>
<protein>
    <recommendedName>
        <fullName evidence="4">DUF3006 domain-containing protein</fullName>
    </recommendedName>
</protein>
<dbReference type="AlphaFoldDB" id="A0A0B0IFL7"/>
<dbReference type="eggNOG" id="ENOG5030DB3">
    <property type="taxonomic scope" value="Bacteria"/>
</dbReference>
<dbReference type="STRING" id="333138.LQ50_18630"/>
<accession>A0A0B0IFL7</accession>
<evidence type="ECO:0000313" key="2">
    <source>
        <dbReference type="EMBL" id="KHF38844.1"/>
    </source>
</evidence>
<evidence type="ECO:0000256" key="1">
    <source>
        <dbReference type="SAM" id="MobiDB-lite"/>
    </source>
</evidence>
<reference evidence="2 3" key="1">
    <citation type="submission" date="2014-09" db="EMBL/GenBank/DDBJ databases">
        <title>Genome sequencing and annotation of Bacillus Okhensis strain Kh10-101T.</title>
        <authorList>
            <person name="Prakash J.S."/>
        </authorList>
    </citation>
    <scope>NUCLEOTIDE SEQUENCE [LARGE SCALE GENOMIC DNA]</scope>
    <source>
        <strain evidence="3">Kh10-101T</strain>
    </source>
</reference>
<dbReference type="OrthoDB" id="2366034at2"/>
<keyword evidence="3" id="KW-1185">Reference proteome</keyword>
<sequence length="90" mass="10211">MVKGVLDRIVDQHKAVILVESLGKEFVIDTAQLPLTSIEGTWFIIKMEGNTIKSIDIDHEQTSNAKQSIAEKMQKLRGNKKSSRFKRGER</sequence>
<feature type="compositionally biased region" description="Basic residues" evidence="1">
    <location>
        <begin position="75"/>
        <end position="90"/>
    </location>
</feature>
<evidence type="ECO:0008006" key="4">
    <source>
        <dbReference type="Google" id="ProtNLM"/>
    </source>
</evidence>
<dbReference type="Proteomes" id="UP000030832">
    <property type="component" value="Unassembled WGS sequence"/>
</dbReference>
<dbReference type="RefSeq" id="WP_034631719.1">
    <property type="nucleotide sequence ID" value="NZ_JRJU01000028.1"/>
</dbReference>
<organism evidence="2 3">
    <name type="scientific">Halalkalibacter okhensis</name>
    <dbReference type="NCBI Taxonomy" id="333138"/>
    <lineage>
        <taxon>Bacteria</taxon>
        <taxon>Bacillati</taxon>
        <taxon>Bacillota</taxon>
        <taxon>Bacilli</taxon>
        <taxon>Bacillales</taxon>
        <taxon>Bacillaceae</taxon>
        <taxon>Halalkalibacter</taxon>
    </lineage>
</organism>
<feature type="region of interest" description="Disordered" evidence="1">
    <location>
        <begin position="63"/>
        <end position="90"/>
    </location>
</feature>
<dbReference type="InterPro" id="IPR021377">
    <property type="entry name" value="DUF3006"/>
</dbReference>
<name>A0A0B0IFL7_9BACI</name>
<dbReference type="Pfam" id="PF11213">
    <property type="entry name" value="DUF3006"/>
    <property type="match status" value="1"/>
</dbReference>
<dbReference type="EMBL" id="JRJU01000028">
    <property type="protein sequence ID" value="KHF38844.1"/>
    <property type="molecule type" value="Genomic_DNA"/>
</dbReference>
<comment type="caution">
    <text evidence="2">The sequence shown here is derived from an EMBL/GenBank/DDBJ whole genome shotgun (WGS) entry which is preliminary data.</text>
</comment>
<proteinExistence type="predicted"/>
<gene>
    <name evidence="2" type="ORF">LQ50_18630</name>
</gene>